<keyword evidence="2" id="KW-1185">Reference proteome</keyword>
<dbReference type="STRING" id="1120923.SAMN02746095_02391"/>
<reference evidence="1 2" key="1">
    <citation type="submission" date="2012-11" db="EMBL/GenBank/DDBJ databases">
        <title>Whole genome sequence of Acidocella aminolytica 101 = DSM 11237.</title>
        <authorList>
            <person name="Azuma Y."/>
            <person name="Higashiura N."/>
            <person name="Hirakawa H."/>
            <person name="Matsushita K."/>
        </authorList>
    </citation>
    <scope>NUCLEOTIDE SEQUENCE [LARGE SCALE GENOMIC DNA]</scope>
    <source>
        <strain evidence="2">101 / DSM 11237</strain>
    </source>
</reference>
<proteinExistence type="predicted"/>
<organism evidence="1 2">
    <name type="scientific">Acidocella aminolytica 101 = DSM 11237</name>
    <dbReference type="NCBI Taxonomy" id="1120923"/>
    <lineage>
        <taxon>Bacteria</taxon>
        <taxon>Pseudomonadati</taxon>
        <taxon>Pseudomonadota</taxon>
        <taxon>Alphaproteobacteria</taxon>
        <taxon>Acetobacterales</taxon>
        <taxon>Acidocellaceae</taxon>
        <taxon>Acidocella</taxon>
    </lineage>
</organism>
<accession>A0A0D6PJS5</accession>
<dbReference type="RefSeq" id="WP_306309132.1">
    <property type="nucleotide sequence ID" value="NZ_BANC01000070.1"/>
</dbReference>
<dbReference type="AlphaFoldDB" id="A0A0D6PJS5"/>
<name>A0A0D6PJS5_9PROT</name>
<protein>
    <submittedName>
        <fullName evidence="1">Uncharacterized protein</fullName>
    </submittedName>
</protein>
<dbReference type="EMBL" id="BANC01000070">
    <property type="protein sequence ID" value="GAN81039.1"/>
    <property type="molecule type" value="Genomic_DNA"/>
</dbReference>
<gene>
    <name evidence="1" type="ORF">Aam_072_009</name>
</gene>
<comment type="caution">
    <text evidence="1">The sequence shown here is derived from an EMBL/GenBank/DDBJ whole genome shotgun (WGS) entry which is preliminary data.</text>
</comment>
<sequence length="277" mass="31433">MLWTSWQILADATRTRIFAKLGSGLGIPTRMVHKPLMVPFKPILDKDPALANALILKATLLTFDYIEQHGPIGLTATKALKRYFVQWAAEAFAWPNYTAAELYAVNKVLNEADFPPLSVLHDVLLAAKLARHYKDTMRMTAKAKLLREKPGELWEVLATTLLYTIDHRQYTGFDDAIIGNWDVFLNVINVEADHAVSEERLFKLLFGSTETDIWIADYRLASTFYLNILRPLCWVGLLAEHEVGEGFSKRAVYTKTSLWPAALKLGTDQYLRPATRH</sequence>
<dbReference type="Proteomes" id="UP000032668">
    <property type="component" value="Unassembled WGS sequence"/>
</dbReference>
<evidence type="ECO:0000313" key="1">
    <source>
        <dbReference type="EMBL" id="GAN81039.1"/>
    </source>
</evidence>
<evidence type="ECO:0000313" key="2">
    <source>
        <dbReference type="Proteomes" id="UP000032668"/>
    </source>
</evidence>